<proteinExistence type="inferred from homology"/>
<dbReference type="PANTHER" id="PTHR42832">
    <property type="entry name" value="AMINO ACID AMINOTRANSFERASE"/>
    <property type="match status" value="1"/>
</dbReference>
<evidence type="ECO:0000256" key="4">
    <source>
        <dbReference type="RuleBase" id="RU000481"/>
    </source>
</evidence>
<keyword evidence="2 4" id="KW-0032">Aminotransferase</keyword>
<sequence length="438" mass="48131">MHPPITIMLPSTARFPQLGNWRKGCAAAILPRLFDEYSTVDEEFYRMKRLPPYVIAEVNGMRAAARAAGRDIIDLGMGNPDLPPPNHVIEKLCEVARKPDAHGYSASSGIPGVRKAQANYYGRRFNVDLDPETEVVMTMGSKEGLASLATAITAPGDVVLAPNPSYPIHTFGFIIAGATIRSVPTTPDERYWDSLDRAMKYSVPRPSILIVNYPSNPTAETVDLAFYERLVAWAKENKVWILSDLAYSELYYDGNPTRSILEVPGAKDVAVEFTSMSKTFSMAGWRVGFAVGNARLIAALKRVKSYLDYGAFTPIQAATCAALNGPQDIVVKNRELYQKRRDVMVEAFGRAGWEIPSPKASMFAWAPLPPALKHLGSLEFSKQLLTHAEVAVAPGVGYGEDGEGFVRIAMVENEQRLRQAARNIKRYLQSMGVNSSAA</sequence>
<dbReference type="InterPro" id="IPR015422">
    <property type="entry name" value="PyrdxlP-dep_Trfase_small"/>
</dbReference>
<reference evidence="6 7" key="1">
    <citation type="submission" date="2014-10" db="EMBL/GenBank/DDBJ databases">
        <title>Draft genome sequence of Novosphingobium subterraneum DSM 12447.</title>
        <authorList>
            <person name="Gan H.M."/>
            <person name="Gan H.Y."/>
            <person name="Savka M.A."/>
        </authorList>
    </citation>
    <scope>NUCLEOTIDE SEQUENCE [LARGE SCALE GENOMIC DNA]</scope>
    <source>
        <strain evidence="6 7">DSM 12447</strain>
    </source>
</reference>
<dbReference type="GO" id="GO:0008483">
    <property type="term" value="F:transaminase activity"/>
    <property type="evidence" value="ECO:0007669"/>
    <property type="project" value="UniProtKB-KW"/>
</dbReference>
<dbReference type="STRING" id="48936.NJ75_03691"/>
<dbReference type="PROSITE" id="PS00105">
    <property type="entry name" value="AA_TRANSFER_CLASS_1"/>
    <property type="match status" value="1"/>
</dbReference>
<evidence type="ECO:0000313" key="7">
    <source>
        <dbReference type="Proteomes" id="UP000031338"/>
    </source>
</evidence>
<dbReference type="Gene3D" id="3.40.640.10">
    <property type="entry name" value="Type I PLP-dependent aspartate aminotransferase-like (Major domain)"/>
    <property type="match status" value="1"/>
</dbReference>
<dbReference type="Proteomes" id="UP000031338">
    <property type="component" value="Unassembled WGS sequence"/>
</dbReference>
<dbReference type="AlphaFoldDB" id="A0A0B8ZAT8"/>
<dbReference type="CDD" id="cd00609">
    <property type="entry name" value="AAT_like"/>
    <property type="match status" value="1"/>
</dbReference>
<dbReference type="Pfam" id="PF00155">
    <property type="entry name" value="Aminotran_1_2"/>
    <property type="match status" value="1"/>
</dbReference>
<dbReference type="InterPro" id="IPR004838">
    <property type="entry name" value="NHTrfase_class1_PyrdxlP-BS"/>
</dbReference>
<comment type="similarity">
    <text evidence="4">Belongs to the class-I pyridoxal-phosphate-dependent aminotransferase family.</text>
</comment>
<evidence type="ECO:0000256" key="2">
    <source>
        <dbReference type="ARBA" id="ARBA00022576"/>
    </source>
</evidence>
<accession>A0A0B8ZAT8</accession>
<dbReference type="EC" id="2.6.1.-" evidence="4"/>
<gene>
    <name evidence="6" type="ORF">NJ75_03691</name>
</gene>
<dbReference type="EMBL" id="JRVC01000022">
    <property type="protein sequence ID" value="KHS43383.1"/>
    <property type="molecule type" value="Genomic_DNA"/>
</dbReference>
<dbReference type="NCBIfam" id="NF006604">
    <property type="entry name" value="PRK09148.1"/>
    <property type="match status" value="1"/>
</dbReference>
<dbReference type="InterPro" id="IPR015421">
    <property type="entry name" value="PyrdxlP-dep_Trfase_major"/>
</dbReference>
<dbReference type="SUPFAM" id="SSF53383">
    <property type="entry name" value="PLP-dependent transferases"/>
    <property type="match status" value="1"/>
</dbReference>
<evidence type="ECO:0000256" key="3">
    <source>
        <dbReference type="ARBA" id="ARBA00022679"/>
    </source>
</evidence>
<dbReference type="PANTHER" id="PTHR42832:SF1">
    <property type="entry name" value="GLUTAMATE-PYRUVATE AMINOTRANSFERASE ALAC"/>
    <property type="match status" value="1"/>
</dbReference>
<evidence type="ECO:0000256" key="1">
    <source>
        <dbReference type="ARBA" id="ARBA00001933"/>
    </source>
</evidence>
<dbReference type="PATRIC" id="fig|48936.3.peg.3723"/>
<dbReference type="InterPro" id="IPR004839">
    <property type="entry name" value="Aminotransferase_I/II_large"/>
</dbReference>
<organism evidence="6 7">
    <name type="scientific">Novosphingobium subterraneum</name>
    <dbReference type="NCBI Taxonomy" id="48936"/>
    <lineage>
        <taxon>Bacteria</taxon>
        <taxon>Pseudomonadati</taxon>
        <taxon>Pseudomonadota</taxon>
        <taxon>Alphaproteobacteria</taxon>
        <taxon>Sphingomonadales</taxon>
        <taxon>Sphingomonadaceae</taxon>
        <taxon>Novosphingobium</taxon>
    </lineage>
</organism>
<keyword evidence="3 4" id="KW-0808">Transferase</keyword>
<dbReference type="InterPro" id="IPR015424">
    <property type="entry name" value="PyrdxlP-dep_Trfase"/>
</dbReference>
<feature type="domain" description="Aminotransferase class I/classII large" evidence="5">
    <location>
        <begin position="71"/>
        <end position="423"/>
    </location>
</feature>
<protein>
    <recommendedName>
        <fullName evidence="4">Aminotransferase</fullName>
        <ecNumber evidence="4">2.6.1.-</ecNumber>
    </recommendedName>
</protein>
<dbReference type="GO" id="GO:0030170">
    <property type="term" value="F:pyridoxal phosphate binding"/>
    <property type="evidence" value="ECO:0007669"/>
    <property type="project" value="InterPro"/>
</dbReference>
<comment type="cofactor">
    <cofactor evidence="1 4">
        <name>pyridoxal 5'-phosphate</name>
        <dbReference type="ChEBI" id="CHEBI:597326"/>
    </cofactor>
</comment>
<evidence type="ECO:0000259" key="5">
    <source>
        <dbReference type="Pfam" id="PF00155"/>
    </source>
</evidence>
<dbReference type="Gene3D" id="3.90.1150.10">
    <property type="entry name" value="Aspartate Aminotransferase, domain 1"/>
    <property type="match status" value="1"/>
</dbReference>
<comment type="caution">
    <text evidence="6">The sequence shown here is derived from an EMBL/GenBank/DDBJ whole genome shotgun (WGS) entry which is preliminary data.</text>
</comment>
<name>A0A0B8ZAT8_9SPHN</name>
<keyword evidence="7" id="KW-1185">Reference proteome</keyword>
<dbReference type="InterPro" id="IPR050881">
    <property type="entry name" value="LL-DAP_aminotransferase"/>
</dbReference>
<evidence type="ECO:0000313" key="6">
    <source>
        <dbReference type="EMBL" id="KHS43383.1"/>
    </source>
</evidence>